<evidence type="ECO:0000256" key="1">
    <source>
        <dbReference type="SAM" id="MobiDB-lite"/>
    </source>
</evidence>
<keyword evidence="3" id="KW-1185">Reference proteome</keyword>
<name>A0AA87ZLN2_FICCA</name>
<feature type="region of interest" description="Disordered" evidence="1">
    <location>
        <begin position="1"/>
        <end position="21"/>
    </location>
</feature>
<sequence>MAITDEEFRSPAEKKLRSSSRTPIFKQERFEYEHERTPISGKELRSQIVTALIP</sequence>
<dbReference type="Proteomes" id="UP001187192">
    <property type="component" value="Unassembled WGS sequence"/>
</dbReference>
<organism evidence="2 3">
    <name type="scientific">Ficus carica</name>
    <name type="common">Common fig</name>
    <dbReference type="NCBI Taxonomy" id="3494"/>
    <lineage>
        <taxon>Eukaryota</taxon>
        <taxon>Viridiplantae</taxon>
        <taxon>Streptophyta</taxon>
        <taxon>Embryophyta</taxon>
        <taxon>Tracheophyta</taxon>
        <taxon>Spermatophyta</taxon>
        <taxon>Magnoliopsida</taxon>
        <taxon>eudicotyledons</taxon>
        <taxon>Gunneridae</taxon>
        <taxon>Pentapetalae</taxon>
        <taxon>rosids</taxon>
        <taxon>fabids</taxon>
        <taxon>Rosales</taxon>
        <taxon>Moraceae</taxon>
        <taxon>Ficeae</taxon>
        <taxon>Ficus</taxon>
    </lineage>
</organism>
<comment type="caution">
    <text evidence="2">The sequence shown here is derived from an EMBL/GenBank/DDBJ whole genome shotgun (WGS) entry which is preliminary data.</text>
</comment>
<evidence type="ECO:0000313" key="2">
    <source>
        <dbReference type="EMBL" id="GMN38418.1"/>
    </source>
</evidence>
<protein>
    <submittedName>
        <fullName evidence="2">Uncharacterized protein</fullName>
    </submittedName>
</protein>
<dbReference type="EMBL" id="BTGU01000008">
    <property type="protein sequence ID" value="GMN38418.1"/>
    <property type="molecule type" value="Genomic_DNA"/>
</dbReference>
<accession>A0AA87ZLN2</accession>
<evidence type="ECO:0000313" key="3">
    <source>
        <dbReference type="Proteomes" id="UP001187192"/>
    </source>
</evidence>
<reference evidence="2" key="1">
    <citation type="submission" date="2023-07" db="EMBL/GenBank/DDBJ databases">
        <title>draft genome sequence of fig (Ficus carica).</title>
        <authorList>
            <person name="Takahashi T."/>
            <person name="Nishimura K."/>
        </authorList>
    </citation>
    <scope>NUCLEOTIDE SEQUENCE</scope>
</reference>
<dbReference type="AlphaFoldDB" id="A0AA87ZLN2"/>
<feature type="compositionally biased region" description="Basic and acidic residues" evidence="1">
    <location>
        <begin position="1"/>
        <end position="16"/>
    </location>
</feature>
<gene>
    <name evidence="2" type="ORF">TIFTF001_007652</name>
</gene>
<proteinExistence type="predicted"/>